<keyword evidence="3" id="KW-1185">Reference proteome</keyword>
<protein>
    <submittedName>
        <fullName evidence="2">DNase I-like protein</fullName>
    </submittedName>
</protein>
<dbReference type="Proteomes" id="UP000094285">
    <property type="component" value="Unassembled WGS sequence"/>
</dbReference>
<dbReference type="CDD" id="cd09083">
    <property type="entry name" value="EEP-1"/>
    <property type="match status" value="1"/>
</dbReference>
<feature type="domain" description="Endonuclease/exonuclease/phosphatase" evidence="1">
    <location>
        <begin position="39"/>
        <end position="253"/>
    </location>
</feature>
<accession>A0A1E4SHP5</accession>
<evidence type="ECO:0000313" key="2">
    <source>
        <dbReference type="EMBL" id="ODV79015.1"/>
    </source>
</evidence>
<dbReference type="Pfam" id="PF03372">
    <property type="entry name" value="Exo_endo_phos"/>
    <property type="match status" value="1"/>
</dbReference>
<dbReference type="InterPro" id="IPR036691">
    <property type="entry name" value="Endo/exonu/phosph_ase_sf"/>
</dbReference>
<dbReference type="RefSeq" id="XP_020064137.1">
    <property type="nucleotide sequence ID" value="XM_020209907.1"/>
</dbReference>
<name>A0A1E4SHP5_9ASCO</name>
<dbReference type="GeneID" id="30984043"/>
<reference evidence="3" key="1">
    <citation type="submission" date="2016-05" db="EMBL/GenBank/DDBJ databases">
        <title>Comparative genomics of biotechnologically important yeasts.</title>
        <authorList>
            <consortium name="DOE Joint Genome Institute"/>
            <person name="Riley R."/>
            <person name="Haridas S."/>
            <person name="Wolfe K.H."/>
            <person name="Lopes M.R."/>
            <person name="Hittinger C.T."/>
            <person name="Goker M."/>
            <person name="Salamov A."/>
            <person name="Wisecaver J."/>
            <person name="Long T.M."/>
            <person name="Aerts A.L."/>
            <person name="Barry K."/>
            <person name="Choi C."/>
            <person name="Clum A."/>
            <person name="Coughlan A.Y."/>
            <person name="Deshpande S."/>
            <person name="Douglass A.P."/>
            <person name="Hanson S.J."/>
            <person name="Klenk H.-P."/>
            <person name="Labutti K."/>
            <person name="Lapidus A."/>
            <person name="Lindquist E."/>
            <person name="Lipzen A."/>
            <person name="Meier-Kolthoff J.P."/>
            <person name="Ohm R.A."/>
            <person name="Otillar R.P."/>
            <person name="Pangilinan J."/>
            <person name="Peng Y."/>
            <person name="Rokas A."/>
            <person name="Rosa C.A."/>
            <person name="Scheuner C."/>
            <person name="Sibirny A.A."/>
            <person name="Slot J.C."/>
            <person name="Stielow J.B."/>
            <person name="Sun H."/>
            <person name="Kurtzman C.P."/>
            <person name="Blackwell M."/>
            <person name="Grigoriev I.V."/>
            <person name="Jeffries T.W."/>
        </authorList>
    </citation>
    <scope>NUCLEOTIDE SEQUENCE [LARGE SCALE GENOMIC DNA]</scope>
    <source>
        <strain evidence="3">NRRL Y-17324</strain>
    </source>
</reference>
<evidence type="ECO:0000259" key="1">
    <source>
        <dbReference type="Pfam" id="PF03372"/>
    </source>
</evidence>
<organism evidence="2 3">
    <name type="scientific">Suhomyces tanzawaensis NRRL Y-17324</name>
    <dbReference type="NCBI Taxonomy" id="984487"/>
    <lineage>
        <taxon>Eukaryota</taxon>
        <taxon>Fungi</taxon>
        <taxon>Dikarya</taxon>
        <taxon>Ascomycota</taxon>
        <taxon>Saccharomycotina</taxon>
        <taxon>Pichiomycetes</taxon>
        <taxon>Debaryomycetaceae</taxon>
        <taxon>Suhomyces</taxon>
    </lineage>
</organism>
<sequence length="301" mass="34532">MEDKSYPSVPLTKIQPMKFRVYSHNIKNGGHTDLVPGEQPWEHRVDDITASIKFHRSQNSIVTLQEVYKFQLDSIVDALNKVGEWDWYGVGRIDGKEMGEFVPILFRTSEWELVFSDTVWLNDKDPRTALEGWDAKYLRIVSYVTLKNKHTGNHINVFNTHFDHVGQEARHGSAKAIIRRMEDINQWPSILCGDLNFEPEEDTYDILAQSLQDVSKLATDDTRYGYTDSSVTGFADEVLALGGQKIDYIFAPKYATSMNGQCKGTVRMSLEAWGVLQSKFGQYYMSDHRPLVADFWLDKCE</sequence>
<dbReference type="PANTHER" id="PTHR12121">
    <property type="entry name" value="CARBON CATABOLITE REPRESSOR PROTEIN 4"/>
    <property type="match status" value="1"/>
</dbReference>
<dbReference type="OrthoDB" id="276515at2759"/>
<proteinExistence type="predicted"/>
<dbReference type="EMBL" id="KV453912">
    <property type="protein sequence ID" value="ODV79015.1"/>
    <property type="molecule type" value="Genomic_DNA"/>
</dbReference>
<dbReference type="PANTHER" id="PTHR12121:SF36">
    <property type="entry name" value="ENDONUCLEASE_EXONUCLEASE_PHOSPHATASE DOMAIN-CONTAINING PROTEIN"/>
    <property type="match status" value="1"/>
</dbReference>
<dbReference type="InterPro" id="IPR005135">
    <property type="entry name" value="Endo/exonuclease/phosphatase"/>
</dbReference>
<dbReference type="Gene3D" id="3.60.10.10">
    <property type="entry name" value="Endonuclease/exonuclease/phosphatase"/>
    <property type="match status" value="1"/>
</dbReference>
<dbReference type="SUPFAM" id="SSF56219">
    <property type="entry name" value="DNase I-like"/>
    <property type="match status" value="1"/>
</dbReference>
<dbReference type="InterPro" id="IPR050410">
    <property type="entry name" value="CCR4/nocturin_mRNA_transcr"/>
</dbReference>
<gene>
    <name evidence="2" type="ORF">CANTADRAFT_51120</name>
</gene>
<evidence type="ECO:0000313" key="3">
    <source>
        <dbReference type="Proteomes" id="UP000094285"/>
    </source>
</evidence>
<dbReference type="GO" id="GO:0000175">
    <property type="term" value="F:3'-5'-RNA exonuclease activity"/>
    <property type="evidence" value="ECO:0007669"/>
    <property type="project" value="TreeGrafter"/>
</dbReference>
<dbReference type="AlphaFoldDB" id="A0A1E4SHP5"/>